<reference evidence="4 7" key="2">
    <citation type="submission" date="2018-07" db="EMBL/GenBank/DDBJ databases">
        <title>Genome sequences of Haloplanus sp. CBA1113.</title>
        <authorList>
            <person name="Kim Y.B."/>
            <person name="Roh S.W."/>
        </authorList>
    </citation>
    <scope>NUCLEOTIDE SEQUENCE [LARGE SCALE GENOMIC DNA]</scope>
    <source>
        <strain evidence="4 7">CBA1113</strain>
    </source>
</reference>
<organism evidence="4 7">
    <name type="scientific">Haloplanus rubicundus</name>
    <dbReference type="NCBI Taxonomy" id="1547898"/>
    <lineage>
        <taxon>Archaea</taxon>
        <taxon>Methanobacteriati</taxon>
        <taxon>Methanobacteriota</taxon>
        <taxon>Stenosarchaea group</taxon>
        <taxon>Halobacteria</taxon>
        <taxon>Halobacteriales</taxon>
        <taxon>Haloferacaceae</taxon>
        <taxon>Haloplanus</taxon>
    </lineage>
</organism>
<proteinExistence type="predicted"/>
<dbReference type="Proteomes" id="UP000252985">
    <property type="component" value="Chromosome"/>
</dbReference>
<feature type="compositionally biased region" description="Low complexity" evidence="2">
    <location>
        <begin position="13"/>
        <end position="55"/>
    </location>
</feature>
<evidence type="ECO:0000256" key="2">
    <source>
        <dbReference type="SAM" id="MobiDB-lite"/>
    </source>
</evidence>
<dbReference type="KEGG" id="haj:DU500_07310"/>
<evidence type="ECO:0000313" key="4">
    <source>
        <dbReference type="EMBL" id="AXG06264.1"/>
    </source>
</evidence>
<accession>A0A345EBS1</accession>
<protein>
    <submittedName>
        <fullName evidence="4">DUF4352 domain-containing protein</fullName>
    </submittedName>
</protein>
<evidence type="ECO:0000313" key="7">
    <source>
        <dbReference type="Proteomes" id="UP000253273"/>
    </source>
</evidence>
<dbReference type="Gene3D" id="2.60.40.1240">
    <property type="match status" value="1"/>
</dbReference>
<evidence type="ECO:0000259" key="3">
    <source>
        <dbReference type="Pfam" id="PF11611"/>
    </source>
</evidence>
<evidence type="ECO:0000313" key="6">
    <source>
        <dbReference type="Proteomes" id="UP000252985"/>
    </source>
</evidence>
<feature type="domain" description="DUF4352" evidence="3">
    <location>
        <begin position="81"/>
        <end position="184"/>
    </location>
</feature>
<evidence type="ECO:0000313" key="5">
    <source>
        <dbReference type="EMBL" id="AXG09643.1"/>
    </source>
</evidence>
<gene>
    <name evidence="5" type="ORF">DU484_07040</name>
    <name evidence="4" type="ORF">DU500_07310</name>
</gene>
<dbReference type="EMBL" id="CP031148">
    <property type="protein sequence ID" value="AXG09643.1"/>
    <property type="molecule type" value="Genomic_DNA"/>
</dbReference>
<dbReference type="EMBL" id="CP031150">
    <property type="protein sequence ID" value="AXG06264.1"/>
    <property type="molecule type" value="Genomic_DNA"/>
</dbReference>
<name>A0A345E242_9EURY</name>
<dbReference type="InterPro" id="IPR029050">
    <property type="entry name" value="Immunoprotect_excell_Ig-like"/>
</dbReference>
<keyword evidence="1" id="KW-0732">Signal</keyword>
<dbReference type="KEGG" id="haq:DU484_07040"/>
<dbReference type="Pfam" id="PF11611">
    <property type="entry name" value="DUF4352"/>
    <property type="match status" value="1"/>
</dbReference>
<evidence type="ECO:0000256" key="1">
    <source>
        <dbReference type="ARBA" id="ARBA00022729"/>
    </source>
</evidence>
<dbReference type="AlphaFoldDB" id="A0A345E242"/>
<sequence length="213" mass="22277">MLAGCSGGGGGDATPTGTEAADPTTTETEAPTATETETPEPTATETEAPTATEAASSLDGPTHDVGESFTVGSDNEAIGYRIVDFFRADRVGSSANNSTANGTYLIVVLDLTNPRDSALSFPNNNFLVWNEEQILYLDDGATPQIGNDDRIDIEPIGTATVLSGNTKTGAVVFDVDPDRNYWIRVTPTGDSGETHYVPVGLASEIQELQSSLT</sequence>
<feature type="compositionally biased region" description="Gly residues" evidence="2">
    <location>
        <begin position="1"/>
        <end position="12"/>
    </location>
</feature>
<feature type="region of interest" description="Disordered" evidence="2">
    <location>
        <begin position="1"/>
        <end position="71"/>
    </location>
</feature>
<accession>A0A345E242</accession>
<keyword evidence="7" id="KW-1185">Reference proteome</keyword>
<dbReference type="InterPro" id="IPR029051">
    <property type="entry name" value="DUF4352"/>
</dbReference>
<reference evidence="5 6" key="1">
    <citation type="submission" date="2018-07" db="EMBL/GenBank/DDBJ databases">
        <title>Genome sequences of Haloplanus sp. CBA1112.</title>
        <authorList>
            <person name="Kim Y.B."/>
            <person name="Roh S.W."/>
        </authorList>
    </citation>
    <scope>NUCLEOTIDE SEQUENCE [LARGE SCALE GENOMIC DNA]</scope>
    <source>
        <strain evidence="5 6">CBA1112</strain>
    </source>
</reference>
<dbReference type="Proteomes" id="UP000253273">
    <property type="component" value="Chromosome"/>
</dbReference>